<dbReference type="Pfam" id="PF26300">
    <property type="entry name" value="PEPCK_PPi_lobe_2"/>
    <property type="match status" value="1"/>
</dbReference>
<sequence>CESIFNHYQQRPEWRALIDKLGLNQEDLSNNKQLLHEYINLKLMTLGLQPIQDIEAVIATPIAGNMQSKITVATLAEGLIKSMRAQIAQISEENVYPPIDQRLQTHISKTFRTELLPESCALDIKLPTPFNTFQIDRANVAFELATPFNRSQYSADGNVNIKIPQGLLSNPKSDKRSTVGTFHVVEGGSPISSDKFAVPLKAATFMLAQALNPPKYMMELPFTASQQESNKAYCWTSVYLNPPVVPGLNNEMNQPHRQKNIEVRYFAPGSFVVNLGFVEQIFCNSGNPLQNDLMTISPEKYCGVSCAIILAPHLVNFTKKECGLPHWDQATEKQREDGMAWKDEKELYNNGRPFKLTYRNPQSGIVITMIADTYFGYSKKEIKTMVSFAANIVGFSQEEHAGGCYVSPVYSWGRSFRSVDKRCLLFKDPNIKALSSSQDLMAAEKNAEKSVSQAQANPIVTHTFKQMKELLSIHATYLPEKGYMVDKSYPSILYMPENLQIELKDRNVYYKHPETNADMTMKVKNDCVYVLPNGYQVQLIRHPMSGQWMLIGTEQDVFFCFKPASVSGAGKSELSKSVMDAVSSGPFIVKDFDLCMKEADQIFNYDFSKRHKVPFDYNAAGRSARHILSPARSLGSVIQLLTPDHEDYTEEYNHWLQSMHPDTISFIFLIKSRYRPSWGDFDSWKKQFKLDKINGHNGYALKCQDTEVTCNYLKIGEEKTEEGWVKRNFRLRQDFYPSDRFQNNDDIGVSLVANGLQLAKISPHQKFNPAKSYKLTSNCEYRYFQRPDDACNPGMDKKCEQDLGRTEGKTFISNFEPISREFCQDLKDDVMTLDKYTKPMQDLVKQFAQGQYPDVDQTVISSQFRITDQEKGIRSNNVRYLQTRDELIYPETQQQKYLIEMRKRLMQRIPFENPVVLPVDVYVPGRRLNTVDPKNQAIKPLSVYAPIHYQPIPILMLDWLASLSGKSPSTTGSGSLEGALTKGPFNNMLMSIDLNYACLALILGDEPVLSTAAGSIGHKLKVDHDITLLIPEIISRMTRQELDVKYLIAHGFMEQVKDFDHMGKKVHAGILGYRITTKFVKKFFARIFDYVDGLFPDDCLKVEQQSMENFVSGVEFIYENIAKCVKQYMTDGSFQELIPPLQVLFKIVEAGGEYDHMTLYSEKFMKMFERSEVLASEWYQKRILTSQRNEIAVLSEEIKQLEKKHQPVQALKERLVYINSDQYKRDIEGSLATHVFAEE</sequence>
<name>A0A146KD60_9EUKA</name>
<feature type="non-terminal residue" evidence="2">
    <location>
        <position position="1"/>
    </location>
</feature>
<protein>
    <recommendedName>
        <fullName evidence="1">PPi-type phosphoenolpyruvate carboxykinase lobe 2 domain-containing protein</fullName>
    </recommendedName>
</protein>
<dbReference type="EMBL" id="GDID01001913">
    <property type="protein sequence ID" value="JAP94693.1"/>
    <property type="molecule type" value="Transcribed_RNA"/>
</dbReference>
<evidence type="ECO:0000313" key="2">
    <source>
        <dbReference type="EMBL" id="JAP94693.1"/>
    </source>
</evidence>
<dbReference type="InterPro" id="IPR058710">
    <property type="entry name" value="PEPCK_lobe_2"/>
</dbReference>
<gene>
    <name evidence="2" type="ORF">TPC1_12567</name>
</gene>
<proteinExistence type="predicted"/>
<organism evidence="2">
    <name type="scientific">Trepomonas sp. PC1</name>
    <dbReference type="NCBI Taxonomy" id="1076344"/>
    <lineage>
        <taxon>Eukaryota</taxon>
        <taxon>Metamonada</taxon>
        <taxon>Diplomonadida</taxon>
        <taxon>Hexamitidae</taxon>
        <taxon>Hexamitinae</taxon>
        <taxon>Trepomonas</taxon>
    </lineage>
</organism>
<reference evidence="2" key="1">
    <citation type="submission" date="2015-07" db="EMBL/GenBank/DDBJ databases">
        <title>Adaptation to a free-living lifestyle via gene acquisitions in the diplomonad Trepomonas sp. PC1.</title>
        <authorList>
            <person name="Xu F."/>
            <person name="Jerlstrom-Hultqvist J."/>
            <person name="Kolisko M."/>
            <person name="Simpson A.G.B."/>
            <person name="Roger A.J."/>
            <person name="Svard S.G."/>
            <person name="Andersson J.O."/>
        </authorList>
    </citation>
    <scope>NUCLEOTIDE SEQUENCE</scope>
    <source>
        <strain evidence="2">PC1</strain>
    </source>
</reference>
<evidence type="ECO:0000259" key="1">
    <source>
        <dbReference type="Pfam" id="PF26300"/>
    </source>
</evidence>
<accession>A0A146KD60</accession>
<dbReference type="AlphaFoldDB" id="A0A146KD60"/>
<feature type="domain" description="PPi-type phosphoenolpyruvate carboxykinase lobe 2" evidence="1">
    <location>
        <begin position="589"/>
        <end position="703"/>
    </location>
</feature>